<evidence type="ECO:0000313" key="1">
    <source>
        <dbReference type="EMBL" id="MFC7342057.1"/>
    </source>
</evidence>
<organism evidence="1 2">
    <name type="scientific">Saccharopolyspora griseoalba</name>
    <dbReference type="NCBI Taxonomy" id="1431848"/>
    <lineage>
        <taxon>Bacteria</taxon>
        <taxon>Bacillati</taxon>
        <taxon>Actinomycetota</taxon>
        <taxon>Actinomycetes</taxon>
        <taxon>Pseudonocardiales</taxon>
        <taxon>Pseudonocardiaceae</taxon>
        <taxon>Saccharopolyspora</taxon>
    </lineage>
</organism>
<gene>
    <name evidence="1" type="ORF">ACFQRI_11615</name>
</gene>
<accession>A0ABW2LIE0</accession>
<sequence>MVEHVRRVLDRAEPKDSSRALYEQKLALAGTDLQRLSTALMCLRGAIGQLPATERDRLFSHYTEHFTAETNRISGEGGAR</sequence>
<proteinExistence type="predicted"/>
<evidence type="ECO:0000313" key="2">
    <source>
        <dbReference type="Proteomes" id="UP001596504"/>
    </source>
</evidence>
<keyword evidence="2" id="KW-1185">Reference proteome</keyword>
<reference evidence="2" key="1">
    <citation type="journal article" date="2019" name="Int. J. Syst. Evol. Microbiol.">
        <title>The Global Catalogue of Microorganisms (GCM) 10K type strain sequencing project: providing services to taxonomists for standard genome sequencing and annotation.</title>
        <authorList>
            <consortium name="The Broad Institute Genomics Platform"/>
            <consortium name="The Broad Institute Genome Sequencing Center for Infectious Disease"/>
            <person name="Wu L."/>
            <person name="Ma J."/>
        </authorList>
    </citation>
    <scope>NUCLEOTIDE SEQUENCE [LARGE SCALE GENOMIC DNA]</scope>
    <source>
        <strain evidence="2">WLHS5</strain>
    </source>
</reference>
<name>A0ABW2LIE0_9PSEU</name>
<dbReference type="RefSeq" id="WP_380667560.1">
    <property type="nucleotide sequence ID" value="NZ_JBHTCJ010000005.1"/>
</dbReference>
<dbReference type="EMBL" id="JBHTCJ010000005">
    <property type="protein sequence ID" value="MFC7342057.1"/>
    <property type="molecule type" value="Genomic_DNA"/>
</dbReference>
<dbReference type="Proteomes" id="UP001596504">
    <property type="component" value="Unassembled WGS sequence"/>
</dbReference>
<protein>
    <submittedName>
        <fullName evidence="1">Uncharacterized protein</fullName>
    </submittedName>
</protein>
<comment type="caution">
    <text evidence="1">The sequence shown here is derived from an EMBL/GenBank/DDBJ whole genome shotgun (WGS) entry which is preliminary data.</text>
</comment>